<organism evidence="3 4">
    <name type="scientific">Parendozoicomonas haliclonae</name>
    <dbReference type="NCBI Taxonomy" id="1960125"/>
    <lineage>
        <taxon>Bacteria</taxon>
        <taxon>Pseudomonadati</taxon>
        <taxon>Pseudomonadota</taxon>
        <taxon>Gammaproteobacteria</taxon>
        <taxon>Oceanospirillales</taxon>
        <taxon>Endozoicomonadaceae</taxon>
        <taxon>Parendozoicomonas</taxon>
    </lineage>
</organism>
<accession>A0A1X7APK3</accession>
<dbReference type="RefSeq" id="WP_087112687.1">
    <property type="nucleotide sequence ID" value="NZ_CBCSCN010000013.1"/>
</dbReference>
<evidence type="ECO:0000313" key="3">
    <source>
        <dbReference type="EMBL" id="SMA50244.1"/>
    </source>
</evidence>
<dbReference type="Pfam" id="PF02594">
    <property type="entry name" value="DUF167"/>
    <property type="match status" value="1"/>
</dbReference>
<dbReference type="InterPro" id="IPR036591">
    <property type="entry name" value="YggU-like_sf"/>
</dbReference>
<name>A0A1X7APK3_9GAMM</name>
<keyword evidence="4" id="KW-1185">Reference proteome</keyword>
<proteinExistence type="inferred from homology"/>
<comment type="similarity">
    <text evidence="1 2">Belongs to the UPF0235 family.</text>
</comment>
<dbReference type="Gene3D" id="3.30.1200.10">
    <property type="entry name" value="YggU-like"/>
    <property type="match status" value="1"/>
</dbReference>
<dbReference type="EMBL" id="FWPT01000011">
    <property type="protein sequence ID" value="SMA50244.1"/>
    <property type="molecule type" value="Genomic_DNA"/>
</dbReference>
<evidence type="ECO:0000256" key="1">
    <source>
        <dbReference type="ARBA" id="ARBA00010364"/>
    </source>
</evidence>
<dbReference type="PANTHER" id="PTHR13420">
    <property type="entry name" value="UPF0235 PROTEIN C15ORF40"/>
    <property type="match status" value="1"/>
</dbReference>
<dbReference type="SMART" id="SM01152">
    <property type="entry name" value="DUF167"/>
    <property type="match status" value="1"/>
</dbReference>
<dbReference type="GO" id="GO:0005737">
    <property type="term" value="C:cytoplasm"/>
    <property type="evidence" value="ECO:0007669"/>
    <property type="project" value="TreeGrafter"/>
</dbReference>
<evidence type="ECO:0000313" key="4">
    <source>
        <dbReference type="Proteomes" id="UP000196573"/>
    </source>
</evidence>
<dbReference type="HAMAP" id="MF_00634">
    <property type="entry name" value="UPF0235"/>
    <property type="match status" value="1"/>
</dbReference>
<gene>
    <name evidence="3" type="ORF">EHSB41UT_04038</name>
</gene>
<dbReference type="NCBIfam" id="TIGR00251">
    <property type="entry name" value="DUF167 family protein"/>
    <property type="match status" value="1"/>
</dbReference>
<dbReference type="PANTHER" id="PTHR13420:SF7">
    <property type="entry name" value="UPF0235 PROTEIN C15ORF40"/>
    <property type="match status" value="1"/>
</dbReference>
<dbReference type="OrthoDB" id="9800587at2"/>
<dbReference type="AlphaFoldDB" id="A0A1X7APK3"/>
<reference evidence="3 4" key="1">
    <citation type="submission" date="2017-03" db="EMBL/GenBank/DDBJ databases">
        <authorList>
            <person name="Afonso C.L."/>
            <person name="Miller P.J."/>
            <person name="Scott M.A."/>
            <person name="Spackman E."/>
            <person name="Goraichik I."/>
            <person name="Dimitrov K.M."/>
            <person name="Suarez D.L."/>
            <person name="Swayne D.E."/>
        </authorList>
    </citation>
    <scope>NUCLEOTIDE SEQUENCE [LARGE SCALE GENOMIC DNA]</scope>
    <source>
        <strain evidence="3">SB41UT1</strain>
    </source>
</reference>
<dbReference type="Proteomes" id="UP000196573">
    <property type="component" value="Unassembled WGS sequence"/>
</dbReference>
<sequence length="96" mass="10654">MSFYRWQGDDLIIACHLQPRASKDEFSGLHGDSLKIRIKAPPVEGKANGYLIKFLASQFGVSKRDVKIISGDLSREKRVAISSPEKLPAELEITLA</sequence>
<evidence type="ECO:0000256" key="2">
    <source>
        <dbReference type="HAMAP-Rule" id="MF_00634"/>
    </source>
</evidence>
<dbReference type="InterPro" id="IPR003746">
    <property type="entry name" value="DUF167"/>
</dbReference>
<dbReference type="SUPFAM" id="SSF69786">
    <property type="entry name" value="YggU-like"/>
    <property type="match status" value="1"/>
</dbReference>
<protein>
    <recommendedName>
        <fullName evidence="2">UPF0235 protein EHSB41UT_04038</fullName>
    </recommendedName>
</protein>